<dbReference type="AlphaFoldDB" id="A0A7S3D2N3"/>
<dbReference type="GO" id="GO:0000266">
    <property type="term" value="P:mitochondrial fission"/>
    <property type="evidence" value="ECO:0007669"/>
    <property type="project" value="TreeGrafter"/>
</dbReference>
<dbReference type="PANTHER" id="PTHR11001:SF2">
    <property type="entry name" value="MITOCHONDRIAL FISSION PROCESS PROTEIN 1"/>
    <property type="match status" value="1"/>
</dbReference>
<sequence length="177" mass="19772">MTSSSNGKPDVPEEKDIFRDTPVRFLGYANELGESFRAFIAKKLVVASYVVSFGYVFADTAHKGHVEYLKAHEGEPEEVKESKARMWENIAISAGDTFVWQVLASVAIPGFAINRIVAASSFALKNYKRRDMAATLIGLASIPLIVEPIDHGVHKLMDYSLRRFYRKGDDNKNKGDE</sequence>
<dbReference type="Pfam" id="PF10558">
    <property type="entry name" value="MTP18"/>
    <property type="match status" value="1"/>
</dbReference>
<evidence type="ECO:0000256" key="2">
    <source>
        <dbReference type="ARBA" id="ARBA00017835"/>
    </source>
</evidence>
<dbReference type="EMBL" id="HBIB01010711">
    <property type="protein sequence ID" value="CAE0244701.1"/>
    <property type="molecule type" value="Transcribed_RNA"/>
</dbReference>
<dbReference type="GO" id="GO:0005739">
    <property type="term" value="C:mitochondrion"/>
    <property type="evidence" value="ECO:0007669"/>
    <property type="project" value="TreeGrafter"/>
</dbReference>
<reference evidence="4" key="1">
    <citation type="submission" date="2021-01" db="EMBL/GenBank/DDBJ databases">
        <authorList>
            <person name="Corre E."/>
            <person name="Pelletier E."/>
            <person name="Niang G."/>
            <person name="Scheremetjew M."/>
            <person name="Finn R."/>
            <person name="Kale V."/>
            <person name="Holt S."/>
            <person name="Cochrane G."/>
            <person name="Meng A."/>
            <person name="Brown T."/>
            <person name="Cohen L."/>
        </authorList>
    </citation>
    <scope>NUCLEOTIDE SEQUENCE</scope>
    <source>
        <strain evidence="4">NIES-2562</strain>
    </source>
</reference>
<accession>A0A7S3D2N3</accession>
<dbReference type="InterPro" id="IPR019560">
    <property type="entry name" value="Mitochondrial_18_kDa_protein"/>
</dbReference>
<proteinExistence type="inferred from homology"/>
<name>A0A7S3D2N3_9EUKA</name>
<evidence type="ECO:0000256" key="3">
    <source>
        <dbReference type="ARBA" id="ARBA00029631"/>
    </source>
</evidence>
<organism evidence="4">
    <name type="scientific">Palpitomonas bilix</name>
    <dbReference type="NCBI Taxonomy" id="652834"/>
    <lineage>
        <taxon>Eukaryota</taxon>
        <taxon>Eukaryota incertae sedis</taxon>
    </lineage>
</organism>
<comment type="similarity">
    <text evidence="1">Belongs to the MTFP1 family.</text>
</comment>
<evidence type="ECO:0000256" key="1">
    <source>
        <dbReference type="ARBA" id="ARBA00009224"/>
    </source>
</evidence>
<protein>
    <recommendedName>
        <fullName evidence="2">Mitochondrial fission process protein 1</fullName>
    </recommendedName>
    <alternativeName>
        <fullName evidence="3">Mitochondrial 18 kDa protein</fullName>
    </alternativeName>
</protein>
<evidence type="ECO:0000313" key="4">
    <source>
        <dbReference type="EMBL" id="CAE0244701.1"/>
    </source>
</evidence>
<gene>
    <name evidence="4" type="ORF">PBIL07802_LOCUS6878</name>
</gene>
<dbReference type="PANTHER" id="PTHR11001">
    <property type="entry name" value="MITOCHONDRIAL FISSION PROCESS PROTEIN 1"/>
    <property type="match status" value="1"/>
</dbReference>